<dbReference type="GO" id="GO:0046872">
    <property type="term" value="F:metal ion binding"/>
    <property type="evidence" value="ECO:0007669"/>
    <property type="project" value="UniProtKB-KW"/>
</dbReference>
<protein>
    <submittedName>
        <fullName evidence="8">Cytochrome c4</fullName>
    </submittedName>
</protein>
<dbReference type="SUPFAM" id="SSF46626">
    <property type="entry name" value="Cytochrome c"/>
    <property type="match status" value="1"/>
</dbReference>
<evidence type="ECO:0000256" key="3">
    <source>
        <dbReference type="ARBA" id="ARBA00022723"/>
    </source>
</evidence>
<dbReference type="PANTHER" id="PTHR33751:SF9">
    <property type="entry name" value="CYTOCHROME C4"/>
    <property type="match status" value="1"/>
</dbReference>
<evidence type="ECO:0000313" key="8">
    <source>
        <dbReference type="EMBL" id="BBD80833.1"/>
    </source>
</evidence>
<dbReference type="GO" id="GO:0020037">
    <property type="term" value="F:heme binding"/>
    <property type="evidence" value="ECO:0007669"/>
    <property type="project" value="InterPro"/>
</dbReference>
<dbReference type="PROSITE" id="PS51007">
    <property type="entry name" value="CYTC"/>
    <property type="match status" value="1"/>
</dbReference>
<keyword evidence="9" id="KW-1185">Reference proteome</keyword>
<evidence type="ECO:0000256" key="6">
    <source>
        <dbReference type="PROSITE-ProRule" id="PRU00433"/>
    </source>
</evidence>
<name>A0A2Z6E6V4_9GAMM</name>
<dbReference type="PANTHER" id="PTHR33751">
    <property type="entry name" value="CBB3-TYPE CYTOCHROME C OXIDASE SUBUNIT FIXP"/>
    <property type="match status" value="1"/>
</dbReference>
<accession>A0A2Z6E6V4</accession>
<dbReference type="Proteomes" id="UP000270530">
    <property type="component" value="Chromosome"/>
</dbReference>
<organism evidence="8 9">
    <name type="scientific">Aerosticca soli</name>
    <dbReference type="NCBI Taxonomy" id="2010829"/>
    <lineage>
        <taxon>Bacteria</taxon>
        <taxon>Pseudomonadati</taxon>
        <taxon>Pseudomonadota</taxon>
        <taxon>Gammaproteobacteria</taxon>
        <taxon>Lysobacterales</taxon>
        <taxon>Rhodanobacteraceae</taxon>
        <taxon>Aerosticca</taxon>
    </lineage>
</organism>
<keyword evidence="2 6" id="KW-0349">Heme</keyword>
<reference evidence="9" key="2">
    <citation type="submission" date="2018-06" db="EMBL/GenBank/DDBJ databases">
        <title>Genome sequence of Rhodanobacteraceae bacterium strain Dysh456.</title>
        <authorList>
            <person name="Fukui M."/>
        </authorList>
    </citation>
    <scope>NUCLEOTIDE SEQUENCE [LARGE SCALE GENOMIC DNA]</scope>
    <source>
        <strain evidence="9">Dysh456</strain>
    </source>
</reference>
<gene>
    <name evidence="8" type="ORF">ALSL_2207</name>
</gene>
<evidence type="ECO:0000256" key="5">
    <source>
        <dbReference type="ARBA" id="ARBA00023004"/>
    </source>
</evidence>
<evidence type="ECO:0000256" key="2">
    <source>
        <dbReference type="ARBA" id="ARBA00022617"/>
    </source>
</evidence>
<evidence type="ECO:0000313" key="9">
    <source>
        <dbReference type="Proteomes" id="UP000270530"/>
    </source>
</evidence>
<evidence type="ECO:0000259" key="7">
    <source>
        <dbReference type="PROSITE" id="PS51007"/>
    </source>
</evidence>
<sequence length="104" mass="10940">MADLPMRLKLALVLLLAGASCVAAPVRPLRLGLCAACHGEDGSATQPGVPDLAGQREDYLRAALEQYRDGRRDVAVMRAAVGPLAAAELDALAAWYAAQARCRP</sequence>
<dbReference type="EMBL" id="AP018560">
    <property type="protein sequence ID" value="BBD80833.1"/>
    <property type="molecule type" value="Genomic_DNA"/>
</dbReference>
<keyword evidence="4" id="KW-0249">Electron transport</keyword>
<keyword evidence="5 6" id="KW-0408">Iron</keyword>
<keyword evidence="3 6" id="KW-0479">Metal-binding</keyword>
<evidence type="ECO:0000256" key="1">
    <source>
        <dbReference type="ARBA" id="ARBA00022448"/>
    </source>
</evidence>
<proteinExistence type="predicted"/>
<dbReference type="Gene3D" id="1.10.760.10">
    <property type="entry name" value="Cytochrome c-like domain"/>
    <property type="match status" value="1"/>
</dbReference>
<keyword evidence="1" id="KW-0813">Transport</keyword>
<feature type="domain" description="Cytochrome c" evidence="7">
    <location>
        <begin position="13"/>
        <end position="100"/>
    </location>
</feature>
<dbReference type="InterPro" id="IPR050597">
    <property type="entry name" value="Cytochrome_c_Oxidase_Subunit"/>
</dbReference>
<evidence type="ECO:0000256" key="4">
    <source>
        <dbReference type="ARBA" id="ARBA00022982"/>
    </source>
</evidence>
<dbReference type="PROSITE" id="PS51257">
    <property type="entry name" value="PROKAR_LIPOPROTEIN"/>
    <property type="match status" value="1"/>
</dbReference>
<dbReference type="InterPro" id="IPR036909">
    <property type="entry name" value="Cyt_c-like_dom_sf"/>
</dbReference>
<reference evidence="9" key="1">
    <citation type="submission" date="2018-04" db="EMBL/GenBank/DDBJ databases">
        <authorList>
            <person name="Watanabe M."/>
            <person name="Kojima H."/>
        </authorList>
    </citation>
    <scope>NUCLEOTIDE SEQUENCE [LARGE SCALE GENOMIC DNA]</scope>
    <source>
        <strain evidence="9">Dysh456</strain>
    </source>
</reference>
<dbReference type="AlphaFoldDB" id="A0A2Z6E6V4"/>
<dbReference type="Pfam" id="PF00034">
    <property type="entry name" value="Cytochrom_C"/>
    <property type="match status" value="1"/>
</dbReference>
<dbReference type="KEGG" id="rbd:ALSL_2207"/>
<dbReference type="InterPro" id="IPR009056">
    <property type="entry name" value="Cyt_c-like_dom"/>
</dbReference>
<dbReference type="GO" id="GO:0009055">
    <property type="term" value="F:electron transfer activity"/>
    <property type="evidence" value="ECO:0007669"/>
    <property type="project" value="InterPro"/>
</dbReference>